<feature type="region of interest" description="Disordered" evidence="2">
    <location>
        <begin position="1"/>
        <end position="27"/>
    </location>
</feature>
<keyword evidence="4" id="KW-0808">Transferase</keyword>
<proteinExistence type="predicted"/>
<dbReference type="AlphaFoldDB" id="A0A1H7L8F2"/>
<dbReference type="GO" id="GO:0006281">
    <property type="term" value="P:DNA repair"/>
    <property type="evidence" value="ECO:0007669"/>
    <property type="project" value="InterPro"/>
</dbReference>
<dbReference type="RefSeq" id="WP_089907410.1">
    <property type="nucleotide sequence ID" value="NZ_FOBB01000001.1"/>
</dbReference>
<evidence type="ECO:0000313" key="4">
    <source>
        <dbReference type="EMBL" id="SEK95218.1"/>
    </source>
</evidence>
<dbReference type="InterPro" id="IPR036388">
    <property type="entry name" value="WH-like_DNA-bd_sf"/>
</dbReference>
<evidence type="ECO:0000256" key="1">
    <source>
        <dbReference type="ARBA" id="ARBA00022763"/>
    </source>
</evidence>
<dbReference type="PANTHER" id="PTHR42942">
    <property type="entry name" value="6-O-METHYLGUANINE DNA METHYLTRANSFERASE"/>
    <property type="match status" value="1"/>
</dbReference>
<dbReference type="PANTHER" id="PTHR42942:SF1">
    <property type="entry name" value="ALKYLTRANSFERASE-LIKE PROTEIN 1"/>
    <property type="match status" value="1"/>
</dbReference>
<dbReference type="GO" id="GO:0032259">
    <property type="term" value="P:methylation"/>
    <property type="evidence" value="ECO:0007669"/>
    <property type="project" value="UniProtKB-KW"/>
</dbReference>
<dbReference type="InterPro" id="IPR014048">
    <property type="entry name" value="MethylDNA_cys_MeTrfase_DNA-bd"/>
</dbReference>
<keyword evidence="5" id="KW-1185">Reference proteome</keyword>
<sequence length="147" mass="16317">MKKSRSPKEPPSLPPAKSSRKKDPAETNSFFPRVYELVRQIPKGRVTSYGALAEASGLRITARMVGWAMYAAPTAKPPIPAHRVVNSSGVLSGKDHFETPTLMQELLEQEGIIIKKDKIQDFKTVFWDPVTSQKGTRRKAAGKKNEV</sequence>
<dbReference type="CDD" id="cd06445">
    <property type="entry name" value="ATase"/>
    <property type="match status" value="1"/>
</dbReference>
<accession>A0A1H7L8F2</accession>
<dbReference type="InterPro" id="IPR036217">
    <property type="entry name" value="MethylDNA_cys_MeTrfase_DNAb"/>
</dbReference>
<dbReference type="Gene3D" id="1.10.10.10">
    <property type="entry name" value="Winged helix-like DNA-binding domain superfamily/Winged helix DNA-binding domain"/>
    <property type="match status" value="1"/>
</dbReference>
<evidence type="ECO:0000256" key="2">
    <source>
        <dbReference type="SAM" id="MobiDB-lite"/>
    </source>
</evidence>
<dbReference type="Proteomes" id="UP000198984">
    <property type="component" value="Unassembled WGS sequence"/>
</dbReference>
<name>A0A1H7L8F2_9BACT</name>
<evidence type="ECO:0000259" key="3">
    <source>
        <dbReference type="Pfam" id="PF01035"/>
    </source>
</evidence>
<dbReference type="GO" id="GO:0008168">
    <property type="term" value="F:methyltransferase activity"/>
    <property type="evidence" value="ECO:0007669"/>
    <property type="project" value="UniProtKB-KW"/>
</dbReference>
<organism evidence="4 5">
    <name type="scientific">Chitinophaga rupis</name>
    <dbReference type="NCBI Taxonomy" id="573321"/>
    <lineage>
        <taxon>Bacteria</taxon>
        <taxon>Pseudomonadati</taxon>
        <taxon>Bacteroidota</taxon>
        <taxon>Chitinophagia</taxon>
        <taxon>Chitinophagales</taxon>
        <taxon>Chitinophagaceae</taxon>
        <taxon>Chitinophaga</taxon>
    </lineage>
</organism>
<dbReference type="OrthoDB" id="9132167at2"/>
<keyword evidence="4" id="KW-0489">Methyltransferase</keyword>
<dbReference type="EMBL" id="FOBB01000001">
    <property type="protein sequence ID" value="SEK95218.1"/>
    <property type="molecule type" value="Genomic_DNA"/>
</dbReference>
<dbReference type="Pfam" id="PF01035">
    <property type="entry name" value="DNA_binding_1"/>
    <property type="match status" value="1"/>
</dbReference>
<keyword evidence="1" id="KW-0227">DNA damage</keyword>
<dbReference type="STRING" id="573321.SAMN04488505_1011201"/>
<dbReference type="SUPFAM" id="SSF46767">
    <property type="entry name" value="Methylated DNA-protein cysteine methyltransferase, C-terminal domain"/>
    <property type="match status" value="1"/>
</dbReference>
<protein>
    <submittedName>
        <fullName evidence="4">Methylated-DNA-protein-cysteine methyltransferase related protein</fullName>
    </submittedName>
</protein>
<evidence type="ECO:0000313" key="5">
    <source>
        <dbReference type="Proteomes" id="UP000198984"/>
    </source>
</evidence>
<feature type="domain" description="Methylated-DNA-[protein]-cysteine S-methyltransferase DNA binding" evidence="3">
    <location>
        <begin position="30"/>
        <end position="112"/>
    </location>
</feature>
<gene>
    <name evidence="4" type="ORF">SAMN04488505_1011201</name>
</gene>
<reference evidence="4 5" key="1">
    <citation type="submission" date="2016-10" db="EMBL/GenBank/DDBJ databases">
        <authorList>
            <person name="de Groot N.N."/>
        </authorList>
    </citation>
    <scope>NUCLEOTIDE SEQUENCE [LARGE SCALE GENOMIC DNA]</scope>
    <source>
        <strain evidence="4 5">DSM 21039</strain>
    </source>
</reference>
<dbReference type="InterPro" id="IPR052520">
    <property type="entry name" value="ATL_DNA_repair"/>
</dbReference>